<evidence type="ECO:0000313" key="1">
    <source>
        <dbReference type="EnsemblPlants" id="Solyc06g084621.1.1"/>
    </source>
</evidence>
<dbReference type="STRING" id="4081.A0A3Q7H5J9"/>
<dbReference type="Pfam" id="PF06108">
    <property type="entry name" value="DUF952"/>
    <property type="match status" value="1"/>
</dbReference>
<dbReference type="Gene3D" id="3.20.170.20">
    <property type="entry name" value="Protein of unknown function DUF952"/>
    <property type="match status" value="2"/>
</dbReference>
<keyword evidence="2" id="KW-1185">Reference proteome</keyword>
<dbReference type="OMA" id="MTEREGA"/>
<name>A0A3Q7H5J9_SOLLC</name>
<dbReference type="SUPFAM" id="SSF56399">
    <property type="entry name" value="ADP-ribosylation"/>
    <property type="match status" value="2"/>
</dbReference>
<sequence length="209" mass="23320">MTEREGAGVSEELVYRISTMEEWELMQKTGSTFGGDLDRTTGFIHLRHSAHRGDKTADRDTEPSNNISFNNLLCKLVYMDSAKQHPVPDPPCVFFCLILSSTTLTSSDLIPTHAISSEHMFEPAYTINVTQISCKGMWQTSQVQSTLLNFFLNVKDDLYLLQIDAKKLGNGLVYEAVGDSNVFPHFYGPSRSFSPLPLDTGCVETKSLQ</sequence>
<dbReference type="Proteomes" id="UP000004994">
    <property type="component" value="Chromosome 6"/>
</dbReference>
<dbReference type="Gramene" id="Solyc06g084621.1.1">
    <property type="protein sequence ID" value="Solyc06g084621.1.1"/>
    <property type="gene ID" value="Solyc06g084621.1"/>
</dbReference>
<accession>A0A3Q7H5J9</accession>
<proteinExistence type="predicted"/>
<dbReference type="PANTHER" id="PTHR34129">
    <property type="entry name" value="BLR1139 PROTEIN"/>
    <property type="match status" value="1"/>
</dbReference>
<dbReference type="InParanoid" id="A0A3Q7H5J9"/>
<dbReference type="PANTHER" id="PTHR34129:SF1">
    <property type="entry name" value="DUF952 DOMAIN-CONTAINING PROTEIN"/>
    <property type="match status" value="1"/>
</dbReference>
<organism evidence="1">
    <name type="scientific">Solanum lycopersicum</name>
    <name type="common">Tomato</name>
    <name type="synonym">Lycopersicon esculentum</name>
    <dbReference type="NCBI Taxonomy" id="4081"/>
    <lineage>
        <taxon>Eukaryota</taxon>
        <taxon>Viridiplantae</taxon>
        <taxon>Streptophyta</taxon>
        <taxon>Embryophyta</taxon>
        <taxon>Tracheophyta</taxon>
        <taxon>Spermatophyta</taxon>
        <taxon>Magnoliopsida</taxon>
        <taxon>eudicotyledons</taxon>
        <taxon>Gunneridae</taxon>
        <taxon>Pentapetalae</taxon>
        <taxon>asterids</taxon>
        <taxon>lamiids</taxon>
        <taxon>Solanales</taxon>
        <taxon>Solanaceae</taxon>
        <taxon>Solanoideae</taxon>
        <taxon>Solaneae</taxon>
        <taxon>Solanum</taxon>
        <taxon>Solanum subgen. Lycopersicon</taxon>
    </lineage>
</organism>
<dbReference type="FunCoup" id="A0A3Q7H5J9">
    <property type="interactions" value="174"/>
</dbReference>
<protein>
    <submittedName>
        <fullName evidence="1">Uncharacterized protein</fullName>
    </submittedName>
</protein>
<dbReference type="InterPro" id="IPR009297">
    <property type="entry name" value="DUF952"/>
</dbReference>
<reference evidence="1" key="1">
    <citation type="journal article" date="2012" name="Nature">
        <title>The tomato genome sequence provides insights into fleshy fruit evolution.</title>
        <authorList>
            <consortium name="Tomato Genome Consortium"/>
        </authorList>
    </citation>
    <scope>NUCLEOTIDE SEQUENCE [LARGE SCALE GENOMIC DNA]</scope>
    <source>
        <strain evidence="1">cv. Heinz 1706</strain>
    </source>
</reference>
<dbReference type="AlphaFoldDB" id="A0A3Q7H5J9"/>
<reference evidence="1" key="2">
    <citation type="submission" date="2019-01" db="UniProtKB">
        <authorList>
            <consortium name="EnsemblPlants"/>
        </authorList>
    </citation>
    <scope>IDENTIFICATION</scope>
    <source>
        <strain evidence="1">cv. Heinz 1706</strain>
    </source>
</reference>
<evidence type="ECO:0000313" key="2">
    <source>
        <dbReference type="Proteomes" id="UP000004994"/>
    </source>
</evidence>
<dbReference type="EnsemblPlants" id="Solyc06g084621.1.1">
    <property type="protein sequence ID" value="Solyc06g084621.1.1"/>
    <property type="gene ID" value="Solyc06g084621.1"/>
</dbReference>